<name>A0A0N4YGY2_NIPBR</name>
<sequence>MRRLASQLSSIRISLDPPSPPYISLSPEENSHPHSGLYSDMNYLQVPPVECELQRNSSPPPDRRSSFASTTSDCSSITIPMSSSYQSLLSPMWTSTKYSIDECETPPYEPISRPRSAQVRNLEYYSLKFSLTYFLA</sequence>
<evidence type="ECO:0000313" key="3">
    <source>
        <dbReference type="Proteomes" id="UP000271162"/>
    </source>
</evidence>
<evidence type="ECO:0000313" key="4">
    <source>
        <dbReference type="WBParaSite" id="NBR_0001608901-mRNA-1"/>
    </source>
</evidence>
<dbReference type="Proteomes" id="UP000271162">
    <property type="component" value="Unassembled WGS sequence"/>
</dbReference>
<accession>A0A0N4YGY2</accession>
<protein>
    <submittedName>
        <fullName evidence="4">Expressed conserved protein</fullName>
    </submittedName>
</protein>
<gene>
    <name evidence="2" type="ORF">NBR_LOCUS16090</name>
</gene>
<proteinExistence type="predicted"/>
<reference evidence="2 3" key="2">
    <citation type="submission" date="2018-11" db="EMBL/GenBank/DDBJ databases">
        <authorList>
            <consortium name="Pathogen Informatics"/>
        </authorList>
    </citation>
    <scope>NUCLEOTIDE SEQUENCE [LARGE SCALE GENOMIC DNA]</scope>
</reference>
<dbReference type="EMBL" id="UYSL01022031">
    <property type="protein sequence ID" value="VDL79684.1"/>
    <property type="molecule type" value="Genomic_DNA"/>
</dbReference>
<feature type="compositionally biased region" description="Low complexity" evidence="1">
    <location>
        <begin position="66"/>
        <end position="76"/>
    </location>
</feature>
<dbReference type="WBParaSite" id="NBR_0001608901-mRNA-1">
    <property type="protein sequence ID" value="NBR_0001608901-mRNA-1"/>
    <property type="gene ID" value="NBR_0001608901"/>
</dbReference>
<keyword evidence="3" id="KW-1185">Reference proteome</keyword>
<feature type="compositionally biased region" description="Polar residues" evidence="1">
    <location>
        <begin position="1"/>
        <end position="12"/>
    </location>
</feature>
<evidence type="ECO:0000256" key="1">
    <source>
        <dbReference type="SAM" id="MobiDB-lite"/>
    </source>
</evidence>
<feature type="region of interest" description="Disordered" evidence="1">
    <location>
        <begin position="52"/>
        <end position="76"/>
    </location>
</feature>
<organism evidence="4">
    <name type="scientific">Nippostrongylus brasiliensis</name>
    <name type="common">Rat hookworm</name>
    <dbReference type="NCBI Taxonomy" id="27835"/>
    <lineage>
        <taxon>Eukaryota</taxon>
        <taxon>Metazoa</taxon>
        <taxon>Ecdysozoa</taxon>
        <taxon>Nematoda</taxon>
        <taxon>Chromadorea</taxon>
        <taxon>Rhabditida</taxon>
        <taxon>Rhabditina</taxon>
        <taxon>Rhabditomorpha</taxon>
        <taxon>Strongyloidea</taxon>
        <taxon>Heligmosomidae</taxon>
        <taxon>Nippostrongylus</taxon>
    </lineage>
</organism>
<dbReference type="OMA" id="SEDSCDM"/>
<evidence type="ECO:0000313" key="2">
    <source>
        <dbReference type="EMBL" id="VDL79684.1"/>
    </source>
</evidence>
<dbReference type="AlphaFoldDB" id="A0A0N4YGY2"/>
<reference evidence="4" key="1">
    <citation type="submission" date="2017-02" db="UniProtKB">
        <authorList>
            <consortium name="WormBaseParasite"/>
        </authorList>
    </citation>
    <scope>IDENTIFICATION</scope>
</reference>
<dbReference type="STRING" id="27835.A0A0N4YGY2"/>
<feature type="region of interest" description="Disordered" evidence="1">
    <location>
        <begin position="1"/>
        <end position="40"/>
    </location>
</feature>